<evidence type="ECO:0000313" key="3">
    <source>
        <dbReference type="Proteomes" id="UP000280307"/>
    </source>
</evidence>
<gene>
    <name evidence="2" type="ORF">EI684_06560</name>
</gene>
<protein>
    <submittedName>
        <fullName evidence="2">Uncharacterized protein</fullName>
    </submittedName>
</protein>
<comment type="caution">
    <text evidence="2">The sequence shown here is derived from an EMBL/GenBank/DDBJ whole genome shotgun (WGS) entry which is preliminary data.</text>
</comment>
<keyword evidence="1" id="KW-0472">Membrane</keyword>
<dbReference type="AlphaFoldDB" id="A0A426U468"/>
<evidence type="ECO:0000256" key="1">
    <source>
        <dbReference type="SAM" id="Phobius"/>
    </source>
</evidence>
<keyword evidence="1" id="KW-1133">Transmembrane helix</keyword>
<dbReference type="Proteomes" id="UP000280307">
    <property type="component" value="Unassembled WGS sequence"/>
</dbReference>
<reference evidence="2 3" key="1">
    <citation type="submission" date="2018-12" db="EMBL/GenBank/DDBJ databases">
        <title>Genome Sequence of Candidatus Viridilinea halotolerans isolated from saline sulfide-rich spring.</title>
        <authorList>
            <person name="Grouzdev D.S."/>
            <person name="Burganskaya E.I."/>
            <person name="Krutkina M.S."/>
            <person name="Sukhacheva M.V."/>
            <person name="Gorlenko V.M."/>
        </authorList>
    </citation>
    <scope>NUCLEOTIDE SEQUENCE [LARGE SCALE GENOMIC DNA]</scope>
    <source>
        <strain evidence="2">Chok-6</strain>
    </source>
</reference>
<accession>A0A426U468</accession>
<proteinExistence type="predicted"/>
<feature type="transmembrane region" description="Helical" evidence="1">
    <location>
        <begin position="16"/>
        <end position="34"/>
    </location>
</feature>
<sequence length="158" mass="18170">MIQKFLAWPCWRTCQWRSLILVLLAVFSLVLLDWSHRQWRSTLQVQVTALDNLSQARRQVTLAYLIAGRAAGGDSTFQFQDAHAHLDRAALALGDWQRGESTLMRMDGAPPLKGFHQMGINCRFLRYAAPVWPVPMQFTCWHAPMRRFTALGSPFQNR</sequence>
<keyword evidence="1" id="KW-0812">Transmembrane</keyword>
<dbReference type="EMBL" id="RSAS01000251">
    <property type="protein sequence ID" value="RRR74643.1"/>
    <property type="molecule type" value="Genomic_DNA"/>
</dbReference>
<name>A0A426U468_9CHLR</name>
<evidence type="ECO:0000313" key="2">
    <source>
        <dbReference type="EMBL" id="RRR74643.1"/>
    </source>
</evidence>
<organism evidence="2 3">
    <name type="scientific">Candidatus Viridilinea halotolerans</name>
    <dbReference type="NCBI Taxonomy" id="2491704"/>
    <lineage>
        <taxon>Bacteria</taxon>
        <taxon>Bacillati</taxon>
        <taxon>Chloroflexota</taxon>
        <taxon>Chloroflexia</taxon>
        <taxon>Chloroflexales</taxon>
        <taxon>Chloroflexineae</taxon>
        <taxon>Oscillochloridaceae</taxon>
        <taxon>Candidatus Viridilinea</taxon>
    </lineage>
</organism>